<dbReference type="RefSeq" id="XP_018464963.1">
    <property type="nucleotide sequence ID" value="XM_018609461.1"/>
</dbReference>
<sequence>MQPAWTVFGLISGKNPTAFAPGEPPPVLPPDPPDQTSPLSPVNFPSLTDSTTKTALSGATRKGYRRDLPILPRTEPPTGSPSNALAPTESTNMEVELETTTLSASGSVSESRSVTATENPVANQPFPSQNLTILPPKNPIPIHTNPATSPPKSATLPAQTITKNPPPLESPNPISANPEAVINSTPNQILVEKFRASMDKPLRRLAPTTLSPTGRPRVVIPDAVFKKGADIHKDFIICYFNGKSLPYNQIHNS</sequence>
<name>A0A6J0LYW1_RAPSA</name>
<organism evidence="2 3">
    <name type="scientific">Raphanus sativus</name>
    <name type="common">Radish</name>
    <name type="synonym">Raphanus raphanistrum var. sativus</name>
    <dbReference type="NCBI Taxonomy" id="3726"/>
    <lineage>
        <taxon>Eukaryota</taxon>
        <taxon>Viridiplantae</taxon>
        <taxon>Streptophyta</taxon>
        <taxon>Embryophyta</taxon>
        <taxon>Tracheophyta</taxon>
        <taxon>Spermatophyta</taxon>
        <taxon>Magnoliopsida</taxon>
        <taxon>eudicotyledons</taxon>
        <taxon>Gunneridae</taxon>
        <taxon>Pentapetalae</taxon>
        <taxon>rosids</taxon>
        <taxon>malvids</taxon>
        <taxon>Brassicales</taxon>
        <taxon>Brassicaceae</taxon>
        <taxon>Brassiceae</taxon>
        <taxon>Raphanus</taxon>
    </lineage>
</organism>
<feature type="region of interest" description="Disordered" evidence="1">
    <location>
        <begin position="12"/>
        <end position="129"/>
    </location>
</feature>
<feature type="compositionally biased region" description="Low complexity" evidence="1">
    <location>
        <begin position="103"/>
        <end position="113"/>
    </location>
</feature>
<feature type="compositionally biased region" description="Polar residues" evidence="1">
    <location>
        <begin position="114"/>
        <end position="129"/>
    </location>
</feature>
<dbReference type="OrthoDB" id="1133632at2759"/>
<gene>
    <name evidence="3" type="primary">LOC108836286</name>
</gene>
<feature type="compositionally biased region" description="Pro residues" evidence="1">
    <location>
        <begin position="22"/>
        <end position="35"/>
    </location>
</feature>
<evidence type="ECO:0000256" key="1">
    <source>
        <dbReference type="SAM" id="MobiDB-lite"/>
    </source>
</evidence>
<evidence type="ECO:0000313" key="3">
    <source>
        <dbReference type="RefSeq" id="XP_018464963.1"/>
    </source>
</evidence>
<dbReference type="GeneID" id="108836286"/>
<reference evidence="3" key="2">
    <citation type="submission" date="2025-08" db="UniProtKB">
        <authorList>
            <consortium name="RefSeq"/>
        </authorList>
    </citation>
    <scope>IDENTIFICATION</scope>
    <source>
        <tissue evidence="3">Leaf</tissue>
    </source>
</reference>
<reference evidence="2" key="1">
    <citation type="journal article" date="2019" name="Database">
        <title>The radish genome database (RadishGD): an integrated information resource for radish genomics.</title>
        <authorList>
            <person name="Yu H.J."/>
            <person name="Baek S."/>
            <person name="Lee Y.J."/>
            <person name="Cho A."/>
            <person name="Mun J.H."/>
        </authorList>
    </citation>
    <scope>NUCLEOTIDE SEQUENCE [LARGE SCALE GENOMIC DNA]</scope>
    <source>
        <strain evidence="2">cv. WK10039</strain>
    </source>
</reference>
<dbReference type="KEGG" id="rsz:108836286"/>
<dbReference type="Proteomes" id="UP000504610">
    <property type="component" value="Chromosome 4"/>
</dbReference>
<evidence type="ECO:0000313" key="2">
    <source>
        <dbReference type="Proteomes" id="UP000504610"/>
    </source>
</evidence>
<keyword evidence="2" id="KW-1185">Reference proteome</keyword>
<dbReference type="AlphaFoldDB" id="A0A6J0LYW1"/>
<protein>
    <submittedName>
        <fullName evidence="3">Extensin-like</fullName>
    </submittedName>
</protein>
<feature type="compositionally biased region" description="Polar residues" evidence="1">
    <location>
        <begin position="80"/>
        <end position="102"/>
    </location>
</feature>
<proteinExistence type="predicted"/>
<accession>A0A6J0LYW1</accession>
<feature type="compositionally biased region" description="Polar residues" evidence="1">
    <location>
        <begin position="43"/>
        <end position="57"/>
    </location>
</feature>